<organism evidence="1">
    <name type="scientific">Wolbachia endosymbiont of Aleurodicus dispersus</name>
    <dbReference type="NCBI Taxonomy" id="1288877"/>
    <lineage>
        <taxon>Bacteria</taxon>
        <taxon>Pseudomonadati</taxon>
        <taxon>Pseudomonadota</taxon>
        <taxon>Alphaproteobacteria</taxon>
        <taxon>Rickettsiales</taxon>
        <taxon>Anaplasmataceae</taxon>
        <taxon>Wolbachieae</taxon>
        <taxon>Wolbachia</taxon>
    </lineage>
</organism>
<dbReference type="AlphaFoldDB" id="A0A3B0JDC5"/>
<name>A0A3B0JDC5_9RICK</name>
<gene>
    <name evidence="1" type="ORF">WBAD_0803</name>
</gene>
<evidence type="ECO:0000313" key="1">
    <source>
        <dbReference type="EMBL" id="SPP33252.1"/>
    </source>
</evidence>
<accession>A0A3B0JDC5</accession>
<proteinExistence type="predicted"/>
<reference evidence="1" key="1">
    <citation type="submission" date="2018-04" db="EMBL/GenBank/DDBJ databases">
        <authorList>
            <person name="Go L.Y."/>
            <person name="Mitchell J.A."/>
        </authorList>
    </citation>
    <scope>NUCLEOTIDE SEQUENCE</scope>
    <source>
        <strain evidence="1">WBAD</strain>
    </source>
</reference>
<dbReference type="EMBL" id="OUNE01000136">
    <property type="protein sequence ID" value="SPP33252.1"/>
    <property type="molecule type" value="Genomic_DNA"/>
</dbReference>
<protein>
    <submittedName>
        <fullName evidence="1">Uncharacterized protein</fullName>
    </submittedName>
</protein>
<sequence>MLNVKTFLSRNANFIYVISENLVILSNENLCIIRHLRFKQSLPPRITIVTAAVKKLIIL</sequence>